<sequence>MSQIDPKDPIKIYTIPTCSDCHFAKRYFNEHQVPYVDYNCEENIEYAKEVLELTGKQVVPTIVIKDKVFVGFAENLNEISKLLVG</sequence>
<dbReference type="EMBL" id="CP051428">
    <property type="protein sequence ID" value="QJC51671.1"/>
    <property type="molecule type" value="Genomic_DNA"/>
</dbReference>
<feature type="domain" description="Glutaredoxin" evidence="1">
    <location>
        <begin position="10"/>
        <end position="68"/>
    </location>
</feature>
<dbReference type="Pfam" id="PF00462">
    <property type="entry name" value="Glutaredoxin"/>
    <property type="match status" value="1"/>
</dbReference>
<dbReference type="GO" id="GO:0045454">
    <property type="term" value="P:cell redox homeostasis"/>
    <property type="evidence" value="ECO:0007669"/>
    <property type="project" value="TreeGrafter"/>
</dbReference>
<dbReference type="PROSITE" id="PS51354">
    <property type="entry name" value="GLUTAREDOXIN_2"/>
    <property type="match status" value="1"/>
</dbReference>
<evidence type="ECO:0000313" key="3">
    <source>
        <dbReference type="Proteomes" id="UP000502136"/>
    </source>
</evidence>
<accession>A0A6H2GW70</accession>
<dbReference type="InterPro" id="IPR051548">
    <property type="entry name" value="Grx-like_ET"/>
</dbReference>
<dbReference type="AlphaFoldDB" id="A0A6H2GW70"/>
<dbReference type="Proteomes" id="UP000502136">
    <property type="component" value="Chromosome"/>
</dbReference>
<dbReference type="RefSeq" id="WP_021877401.1">
    <property type="nucleotide sequence ID" value="NZ_CP051428.1"/>
</dbReference>
<dbReference type="InterPro" id="IPR002109">
    <property type="entry name" value="Glutaredoxin"/>
</dbReference>
<dbReference type="CDD" id="cd02976">
    <property type="entry name" value="NrdH"/>
    <property type="match status" value="1"/>
</dbReference>
<proteinExistence type="predicted"/>
<dbReference type="KEGG" id="palr:HGI30_09005"/>
<evidence type="ECO:0000259" key="1">
    <source>
        <dbReference type="Pfam" id="PF00462"/>
    </source>
</evidence>
<dbReference type="GO" id="GO:0009055">
    <property type="term" value="F:electron transfer activity"/>
    <property type="evidence" value="ECO:0007669"/>
    <property type="project" value="TreeGrafter"/>
</dbReference>
<reference evidence="2 3" key="1">
    <citation type="submission" date="2020-04" db="EMBL/GenBank/DDBJ databases">
        <title>Novel Paenibacillus strain UniB2 isolated from commercial digestive syrup.</title>
        <authorList>
            <person name="Thorat V."/>
            <person name="Kirdat K."/>
            <person name="Tiwarekar B."/>
            <person name="Yadav A."/>
        </authorList>
    </citation>
    <scope>NUCLEOTIDE SEQUENCE [LARGE SCALE GENOMIC DNA]</scope>
    <source>
        <strain evidence="2 3">UniB2</strain>
    </source>
</reference>
<evidence type="ECO:0000313" key="2">
    <source>
        <dbReference type="EMBL" id="QJC51671.1"/>
    </source>
</evidence>
<dbReference type="Gene3D" id="3.40.30.10">
    <property type="entry name" value="Glutaredoxin"/>
    <property type="match status" value="1"/>
</dbReference>
<name>A0A6H2GW70_9BACL</name>
<gene>
    <name evidence="2" type="ORF">HGI30_09005</name>
</gene>
<dbReference type="InterPro" id="IPR036249">
    <property type="entry name" value="Thioredoxin-like_sf"/>
</dbReference>
<organism evidence="2 3">
    <name type="scientific">Paenibacillus albicereus</name>
    <dbReference type="NCBI Taxonomy" id="2726185"/>
    <lineage>
        <taxon>Bacteria</taxon>
        <taxon>Bacillati</taxon>
        <taxon>Bacillota</taxon>
        <taxon>Bacilli</taxon>
        <taxon>Bacillales</taxon>
        <taxon>Paenibacillaceae</taxon>
        <taxon>Paenibacillus</taxon>
    </lineage>
</organism>
<keyword evidence="3" id="KW-1185">Reference proteome</keyword>
<dbReference type="PANTHER" id="PTHR34386">
    <property type="entry name" value="GLUTAREDOXIN"/>
    <property type="match status" value="1"/>
</dbReference>
<dbReference type="PANTHER" id="PTHR34386:SF1">
    <property type="entry name" value="GLUTAREDOXIN-LIKE PROTEIN NRDH"/>
    <property type="match status" value="1"/>
</dbReference>
<dbReference type="SUPFAM" id="SSF52833">
    <property type="entry name" value="Thioredoxin-like"/>
    <property type="match status" value="1"/>
</dbReference>
<protein>
    <submittedName>
        <fullName evidence="2">Glutaredoxin family protein</fullName>
    </submittedName>
</protein>